<proteinExistence type="predicted"/>
<dbReference type="STRING" id="1424334.W822_11720"/>
<sequence length="72" mass="7959">MARIALTVLVKETYLSRFSVVVDGCRREGMAVEREMVALGVFSGNIEAEKLTDLELVEGVASVEPERPMRTC</sequence>
<reference evidence="1 2" key="1">
    <citation type="journal article" date="2014" name="Genome Announc.">
        <title>Draft Genome Sequence of Advenella kashmirensis Strain W13003, a Polycyclic Aromatic Hydrocarbon-Degrading Bacterium.</title>
        <authorList>
            <person name="Wang X."/>
            <person name="Jin D."/>
            <person name="Zhou L."/>
            <person name="Wu L."/>
            <person name="An W."/>
            <person name="Zhao L."/>
        </authorList>
    </citation>
    <scope>NUCLEOTIDE SEQUENCE [LARGE SCALE GENOMIC DNA]</scope>
    <source>
        <strain evidence="1 2">W13003</strain>
    </source>
</reference>
<evidence type="ECO:0000313" key="1">
    <source>
        <dbReference type="EMBL" id="ETF02330.1"/>
    </source>
</evidence>
<dbReference type="HOGENOM" id="CLU_184449_1_1_4"/>
<dbReference type="EMBL" id="AYXT01000010">
    <property type="protein sequence ID" value="ETF02330.1"/>
    <property type="molecule type" value="Genomic_DNA"/>
</dbReference>
<dbReference type="RefSeq" id="WP_024005310.1">
    <property type="nucleotide sequence ID" value="NZ_KI650980.1"/>
</dbReference>
<dbReference type="eggNOG" id="ENOG5033H69">
    <property type="taxonomic scope" value="Bacteria"/>
</dbReference>
<accession>V8QSM7</accession>
<dbReference type="PATRIC" id="fig|1424334.3.peg.2361"/>
<organism evidence="1 2">
    <name type="scientific">Advenella kashmirensis W13003</name>
    <dbReference type="NCBI Taxonomy" id="1424334"/>
    <lineage>
        <taxon>Bacteria</taxon>
        <taxon>Pseudomonadati</taxon>
        <taxon>Pseudomonadota</taxon>
        <taxon>Betaproteobacteria</taxon>
        <taxon>Burkholderiales</taxon>
        <taxon>Alcaligenaceae</taxon>
    </lineage>
</organism>
<comment type="caution">
    <text evidence="1">The sequence shown here is derived from an EMBL/GenBank/DDBJ whole genome shotgun (WGS) entry which is preliminary data.</text>
</comment>
<dbReference type="OrthoDB" id="8687895at2"/>
<dbReference type="AlphaFoldDB" id="V8QSM7"/>
<keyword evidence="2" id="KW-1185">Reference proteome</keyword>
<protein>
    <submittedName>
        <fullName evidence="1">Uncharacterized protein</fullName>
    </submittedName>
</protein>
<gene>
    <name evidence="1" type="ORF">W822_11720</name>
</gene>
<evidence type="ECO:0000313" key="2">
    <source>
        <dbReference type="Proteomes" id="UP000018733"/>
    </source>
</evidence>
<name>V8QSM7_9BURK</name>
<dbReference type="Proteomes" id="UP000018733">
    <property type="component" value="Unassembled WGS sequence"/>
</dbReference>